<dbReference type="PANTHER" id="PTHR11257">
    <property type="entry name" value="CHEMOSENSORY PROTEIN-RELATED"/>
    <property type="match status" value="1"/>
</dbReference>
<dbReference type="Proteomes" id="UP001378592">
    <property type="component" value="Unassembled WGS sequence"/>
</dbReference>
<comment type="caution">
    <text evidence="2">The sequence shown here is derived from an EMBL/GenBank/DDBJ whole genome shotgun (WGS) entry which is preliminary data.</text>
</comment>
<gene>
    <name evidence="2" type="ORF">R5R35_012692</name>
</gene>
<keyword evidence="3" id="KW-1185">Reference proteome</keyword>
<protein>
    <recommendedName>
        <fullName evidence="4">Chemosensory protein</fullName>
    </recommendedName>
</protein>
<dbReference type="PANTHER" id="PTHR11257:SF11">
    <property type="entry name" value="CHEMOSENSORY PROTEIN 17"/>
    <property type="match status" value="1"/>
</dbReference>
<accession>A0AAN9YTP3</accession>
<dbReference type="Gene3D" id="1.10.2080.10">
    <property type="entry name" value="Insect odorant-binding protein A10/Ejaculatory bulb-specific protein 3"/>
    <property type="match status" value="1"/>
</dbReference>
<dbReference type="InterPro" id="IPR005055">
    <property type="entry name" value="A10/PebIII"/>
</dbReference>
<name>A0AAN9YTP3_9ORTH</name>
<organism evidence="2 3">
    <name type="scientific">Gryllus longicercus</name>
    <dbReference type="NCBI Taxonomy" id="2509291"/>
    <lineage>
        <taxon>Eukaryota</taxon>
        <taxon>Metazoa</taxon>
        <taxon>Ecdysozoa</taxon>
        <taxon>Arthropoda</taxon>
        <taxon>Hexapoda</taxon>
        <taxon>Insecta</taxon>
        <taxon>Pterygota</taxon>
        <taxon>Neoptera</taxon>
        <taxon>Polyneoptera</taxon>
        <taxon>Orthoptera</taxon>
        <taxon>Ensifera</taxon>
        <taxon>Gryllidea</taxon>
        <taxon>Grylloidea</taxon>
        <taxon>Gryllidae</taxon>
        <taxon>Gryllinae</taxon>
        <taxon>Gryllus</taxon>
    </lineage>
</organism>
<sequence length="123" mass="13672">MAATCLPSSPVCPRVAALALLAVLCVVCVSAQQAAPRPKISDEALEHALNDKRYLMRQLKCALGEAPCDPVGRRLKTLAPLVLRGTCPQCTPEETRQIQRTLSHIQRHYPKEWNRIVKQYSGR</sequence>
<reference evidence="2 3" key="1">
    <citation type="submission" date="2024-03" db="EMBL/GenBank/DDBJ databases">
        <title>The genome assembly and annotation of the cricket Gryllus longicercus Weissman &amp; Gray.</title>
        <authorList>
            <person name="Szrajer S."/>
            <person name="Gray D."/>
            <person name="Ylla G."/>
        </authorList>
    </citation>
    <scope>NUCLEOTIDE SEQUENCE [LARGE SCALE GENOMIC DNA]</scope>
    <source>
        <strain evidence="2">DAG 2021-001</strain>
        <tissue evidence="2">Whole body minus gut</tissue>
    </source>
</reference>
<evidence type="ECO:0000313" key="2">
    <source>
        <dbReference type="EMBL" id="KAK7788945.1"/>
    </source>
</evidence>
<feature type="chain" id="PRO_5042903104" description="Chemosensory protein" evidence="1">
    <location>
        <begin position="32"/>
        <end position="123"/>
    </location>
</feature>
<proteinExistence type="predicted"/>
<keyword evidence="1" id="KW-0732">Signal</keyword>
<feature type="signal peptide" evidence="1">
    <location>
        <begin position="1"/>
        <end position="31"/>
    </location>
</feature>
<evidence type="ECO:0000313" key="3">
    <source>
        <dbReference type="Proteomes" id="UP001378592"/>
    </source>
</evidence>
<evidence type="ECO:0008006" key="4">
    <source>
        <dbReference type="Google" id="ProtNLM"/>
    </source>
</evidence>
<evidence type="ECO:0000256" key="1">
    <source>
        <dbReference type="SAM" id="SignalP"/>
    </source>
</evidence>
<dbReference type="Pfam" id="PF03392">
    <property type="entry name" value="OS-D"/>
    <property type="match status" value="1"/>
</dbReference>
<dbReference type="EMBL" id="JAZDUA010000890">
    <property type="protein sequence ID" value="KAK7788945.1"/>
    <property type="molecule type" value="Genomic_DNA"/>
</dbReference>
<dbReference type="SUPFAM" id="SSF100910">
    <property type="entry name" value="Chemosensory protein Csp2"/>
    <property type="match status" value="1"/>
</dbReference>
<dbReference type="InterPro" id="IPR036682">
    <property type="entry name" value="OS_D_A10/PebIII_sf"/>
</dbReference>
<dbReference type="AlphaFoldDB" id="A0AAN9YTP3"/>